<dbReference type="InterPro" id="IPR046229">
    <property type="entry name" value="TnpC-like"/>
</dbReference>
<protein>
    <submittedName>
        <fullName evidence="2">Transposase-like protein</fullName>
    </submittedName>
</protein>
<dbReference type="Gene3D" id="1.10.10.60">
    <property type="entry name" value="Homeodomain-like"/>
    <property type="match status" value="1"/>
</dbReference>
<keyword evidence="3" id="KW-1185">Reference proteome</keyword>
<dbReference type="Pfam" id="PF19776">
    <property type="entry name" value="DUF6262"/>
    <property type="match status" value="1"/>
</dbReference>
<keyword evidence="1" id="KW-0175">Coiled coil</keyword>
<sequence>MTASALGTARQTHSARCRQRVIKALNEAVTAGEEISISAIARRAGVNRSFLYNHQDLHATVLAKAAEPPATTAGGPGVSRTSLIADLGNAHDRIARLTTENQHLRNRLSEALGEQVWKETGLGGPTDIQQLQRRITELEQHAVELRRQLSDRDDELGAARAANRNLMIRLNRSTADTGGNP</sequence>
<name>A0ABR9HQI0_9PSEU</name>
<feature type="coiled-coil region" evidence="1">
    <location>
        <begin position="87"/>
        <end position="155"/>
    </location>
</feature>
<evidence type="ECO:0000313" key="3">
    <source>
        <dbReference type="Proteomes" id="UP000631670"/>
    </source>
</evidence>
<dbReference type="Proteomes" id="UP000631670">
    <property type="component" value="Unassembled WGS sequence"/>
</dbReference>
<gene>
    <name evidence="2" type="ORF">H4696_000279</name>
</gene>
<accession>A0ABR9HQI0</accession>
<dbReference type="RefSeq" id="WP_192781990.1">
    <property type="nucleotide sequence ID" value="NZ_JADBEG010000001.1"/>
</dbReference>
<comment type="caution">
    <text evidence="2">The sequence shown here is derived from an EMBL/GenBank/DDBJ whole genome shotgun (WGS) entry which is preliminary data.</text>
</comment>
<evidence type="ECO:0000313" key="2">
    <source>
        <dbReference type="EMBL" id="MBE1493179.1"/>
    </source>
</evidence>
<proteinExistence type="predicted"/>
<reference evidence="2 3" key="1">
    <citation type="submission" date="2020-10" db="EMBL/GenBank/DDBJ databases">
        <title>Sequencing the genomes of 1000 actinobacteria strains.</title>
        <authorList>
            <person name="Klenk H.-P."/>
        </authorList>
    </citation>
    <scope>NUCLEOTIDE SEQUENCE [LARGE SCALE GENOMIC DNA]</scope>
    <source>
        <strain evidence="2 3">DSM 44653</strain>
    </source>
</reference>
<dbReference type="EMBL" id="JADBEG010000001">
    <property type="protein sequence ID" value="MBE1493179.1"/>
    <property type="molecule type" value="Genomic_DNA"/>
</dbReference>
<organism evidence="2 3">
    <name type="scientific">Amycolatopsis lexingtonensis</name>
    <dbReference type="NCBI Taxonomy" id="218822"/>
    <lineage>
        <taxon>Bacteria</taxon>
        <taxon>Bacillati</taxon>
        <taxon>Actinomycetota</taxon>
        <taxon>Actinomycetes</taxon>
        <taxon>Pseudonocardiales</taxon>
        <taxon>Pseudonocardiaceae</taxon>
        <taxon>Amycolatopsis</taxon>
    </lineage>
</organism>
<evidence type="ECO:0000256" key="1">
    <source>
        <dbReference type="SAM" id="Coils"/>
    </source>
</evidence>